<feature type="compositionally biased region" description="Low complexity" evidence="6">
    <location>
        <begin position="54"/>
        <end position="68"/>
    </location>
</feature>
<comment type="caution">
    <text evidence="8">The sequence shown here is derived from an EMBL/GenBank/DDBJ whole genome shotgun (WGS) entry which is preliminary data.</text>
</comment>
<feature type="compositionally biased region" description="Basic and acidic residues" evidence="6">
    <location>
        <begin position="131"/>
        <end position="143"/>
    </location>
</feature>
<dbReference type="PANTHER" id="PTHR24409">
    <property type="entry name" value="ZINC FINGER PROTEIN 142"/>
    <property type="match status" value="1"/>
</dbReference>
<sequence length="776" mass="86639">MTSISSSCSSSSSSFSSSNNSKNNKSVSPLTNFINENYSQQQFSEIKFEQNRKTSTTENQQNSTQITQQQIQLLEMLAKAGLIPSNSLPNKQEDGDEQAKESQANNEGCGDLFDSNSFLDNLSGLPNFSEKQSEQDFQNEEKGPLGQRKRRRLIGNLDNTLDGLVAKRADLPLKKRYQSETEAIELPDDEQEMKRMETDPDVCTRMCSVCGYQGKWVSEMIRHKRVHTNDRPFKCKYCNRTSKWKADLIRHVAKTHGIRVVSKYSRSKAFDFGKNSNKSSTEQQLTIDDVIMDVRADDDNCSSEMTTNIVDNNDDDNMMTNSNNNNNKIGRKQSTSSSTAFSESLNSMFRKAQRLNGLNKNTSQPINKLTKQKQQRKIKTENLNQNNEGGEASSILFNLLSQQLANKQLINATIREQIQQQLCAKNNNVCNNQEQKQQQIYKCGLCIFQQPSYPLLVSHLLGVHNTSPFCCQSCNRSFTQIVSAAEHFATDKCPPNALKWNFLVDSVAGNEANQTPLNLFGQRLAASASNNILFHQNMHQNANFNGFGGLLPPAIFPYGLPTMAFPPQYSGHSIAQLHGIGQNCCSPGSAISTAPSYASLINNNCEKPNHLEKNNEDDNVEIVEDLKREIKSSQSPELKIPAPVPHNSKLQQQKHSPLEAETANKNEQNLDDTEDFCVNVDDIKVEEEKSGDELQNEDAIKNTSLAALMLLNVVQMQQKLTALEDVPKTTQQEQLICPTTSTTTTTSATTNNNPSLAAFSQFLAELQQRTSTASFQ</sequence>
<evidence type="ECO:0000256" key="2">
    <source>
        <dbReference type="ARBA" id="ARBA00022737"/>
    </source>
</evidence>
<gene>
    <name evidence="8" type="ORF">MENT_LOCUS10580</name>
</gene>
<evidence type="ECO:0000256" key="4">
    <source>
        <dbReference type="ARBA" id="ARBA00022833"/>
    </source>
</evidence>
<reference evidence="8 9" key="1">
    <citation type="submission" date="2020-08" db="EMBL/GenBank/DDBJ databases">
        <authorList>
            <person name="Koutsovoulos G."/>
            <person name="Danchin GJ E."/>
        </authorList>
    </citation>
    <scope>NUCLEOTIDE SEQUENCE [LARGE SCALE GENOMIC DNA]</scope>
</reference>
<dbReference type="EMBL" id="CAJEWN010000049">
    <property type="protein sequence ID" value="CAD2151930.1"/>
    <property type="molecule type" value="Genomic_DNA"/>
</dbReference>
<evidence type="ECO:0000256" key="5">
    <source>
        <dbReference type="PROSITE-ProRule" id="PRU00042"/>
    </source>
</evidence>
<feature type="compositionally biased region" description="Low complexity" evidence="6">
    <location>
        <begin position="1"/>
        <end position="28"/>
    </location>
</feature>
<name>A0A6V7UAT4_MELEN</name>
<evidence type="ECO:0000313" key="9">
    <source>
        <dbReference type="Proteomes" id="UP000580250"/>
    </source>
</evidence>
<keyword evidence="4" id="KW-0862">Zinc</keyword>
<dbReference type="GO" id="GO:0005634">
    <property type="term" value="C:nucleus"/>
    <property type="evidence" value="ECO:0007669"/>
    <property type="project" value="TreeGrafter"/>
</dbReference>
<feature type="domain" description="C2H2-type" evidence="7">
    <location>
        <begin position="233"/>
        <end position="256"/>
    </location>
</feature>
<feature type="region of interest" description="Disordered" evidence="6">
    <location>
        <begin position="84"/>
        <end position="153"/>
    </location>
</feature>
<evidence type="ECO:0000256" key="3">
    <source>
        <dbReference type="ARBA" id="ARBA00022771"/>
    </source>
</evidence>
<keyword evidence="1" id="KW-0479">Metal-binding</keyword>
<dbReference type="Gene3D" id="3.30.160.60">
    <property type="entry name" value="Classic Zinc Finger"/>
    <property type="match status" value="2"/>
</dbReference>
<dbReference type="PANTHER" id="PTHR24409:SF295">
    <property type="entry name" value="AZ2-RELATED"/>
    <property type="match status" value="1"/>
</dbReference>
<feature type="region of interest" description="Disordered" evidence="6">
    <location>
        <begin position="356"/>
        <end position="386"/>
    </location>
</feature>
<dbReference type="OrthoDB" id="6077919at2759"/>
<dbReference type="SMART" id="SM00355">
    <property type="entry name" value="ZnF_C2H2"/>
    <property type="match status" value="3"/>
</dbReference>
<protein>
    <recommendedName>
        <fullName evidence="7">C2H2-type domain-containing protein</fullName>
    </recommendedName>
</protein>
<dbReference type="GO" id="GO:0008270">
    <property type="term" value="F:zinc ion binding"/>
    <property type="evidence" value="ECO:0007669"/>
    <property type="project" value="UniProtKB-KW"/>
</dbReference>
<accession>A0A6V7UAT4</accession>
<organism evidence="8 9">
    <name type="scientific">Meloidogyne enterolobii</name>
    <name type="common">Root-knot nematode worm</name>
    <name type="synonym">Meloidogyne mayaguensis</name>
    <dbReference type="NCBI Taxonomy" id="390850"/>
    <lineage>
        <taxon>Eukaryota</taxon>
        <taxon>Metazoa</taxon>
        <taxon>Ecdysozoa</taxon>
        <taxon>Nematoda</taxon>
        <taxon>Chromadorea</taxon>
        <taxon>Rhabditida</taxon>
        <taxon>Tylenchina</taxon>
        <taxon>Tylenchomorpha</taxon>
        <taxon>Tylenchoidea</taxon>
        <taxon>Meloidogynidae</taxon>
        <taxon>Meloidogyninae</taxon>
        <taxon>Meloidogyne</taxon>
    </lineage>
</organism>
<dbReference type="AlphaFoldDB" id="A0A6V7UAT4"/>
<dbReference type="SUPFAM" id="SSF57667">
    <property type="entry name" value="beta-beta-alpha zinc fingers"/>
    <property type="match status" value="1"/>
</dbReference>
<dbReference type="GO" id="GO:0000977">
    <property type="term" value="F:RNA polymerase II transcription regulatory region sequence-specific DNA binding"/>
    <property type="evidence" value="ECO:0007669"/>
    <property type="project" value="TreeGrafter"/>
</dbReference>
<feature type="compositionally biased region" description="Basic and acidic residues" evidence="6">
    <location>
        <begin position="91"/>
        <end position="100"/>
    </location>
</feature>
<keyword evidence="3 5" id="KW-0863">Zinc-finger</keyword>
<evidence type="ECO:0000259" key="7">
    <source>
        <dbReference type="PROSITE" id="PS50157"/>
    </source>
</evidence>
<feature type="compositionally biased region" description="Low complexity" evidence="6">
    <location>
        <begin position="318"/>
        <end position="327"/>
    </location>
</feature>
<keyword evidence="2" id="KW-0677">Repeat</keyword>
<dbReference type="InterPro" id="IPR036236">
    <property type="entry name" value="Znf_C2H2_sf"/>
</dbReference>
<evidence type="ECO:0000313" key="8">
    <source>
        <dbReference type="EMBL" id="CAD2151930.1"/>
    </source>
</evidence>
<evidence type="ECO:0000256" key="1">
    <source>
        <dbReference type="ARBA" id="ARBA00022723"/>
    </source>
</evidence>
<feature type="compositionally biased region" description="Polar residues" evidence="6">
    <location>
        <begin position="356"/>
        <end position="369"/>
    </location>
</feature>
<dbReference type="InterPro" id="IPR013087">
    <property type="entry name" value="Znf_C2H2_type"/>
</dbReference>
<feature type="region of interest" description="Disordered" evidence="6">
    <location>
        <begin position="630"/>
        <end position="665"/>
    </location>
</feature>
<feature type="domain" description="C2H2-type" evidence="7">
    <location>
        <begin position="205"/>
        <end position="232"/>
    </location>
</feature>
<feature type="compositionally biased region" description="Polar residues" evidence="6">
    <location>
        <begin position="29"/>
        <end position="44"/>
    </location>
</feature>
<proteinExistence type="predicted"/>
<feature type="region of interest" description="Disordered" evidence="6">
    <location>
        <begin position="308"/>
        <end position="342"/>
    </location>
</feature>
<feature type="region of interest" description="Disordered" evidence="6">
    <location>
        <begin position="1"/>
        <end position="68"/>
    </location>
</feature>
<dbReference type="GO" id="GO:0000981">
    <property type="term" value="F:DNA-binding transcription factor activity, RNA polymerase II-specific"/>
    <property type="evidence" value="ECO:0007669"/>
    <property type="project" value="TreeGrafter"/>
</dbReference>
<evidence type="ECO:0000256" key="6">
    <source>
        <dbReference type="SAM" id="MobiDB-lite"/>
    </source>
</evidence>
<dbReference type="PROSITE" id="PS50157">
    <property type="entry name" value="ZINC_FINGER_C2H2_2"/>
    <property type="match status" value="2"/>
</dbReference>
<feature type="compositionally biased region" description="Polar residues" evidence="6">
    <location>
        <begin position="114"/>
        <end position="130"/>
    </location>
</feature>
<dbReference type="Proteomes" id="UP000580250">
    <property type="component" value="Unassembled WGS sequence"/>
</dbReference>